<evidence type="ECO:0000313" key="8">
    <source>
        <dbReference type="Proteomes" id="UP000593566"/>
    </source>
</evidence>
<evidence type="ECO:0000256" key="4">
    <source>
        <dbReference type="ARBA" id="ARBA00022827"/>
    </source>
</evidence>
<dbReference type="AlphaFoldDB" id="A0A8H6C6I9"/>
<dbReference type="GeneID" id="59334733"/>
<feature type="domain" description="FAD-binding PCMH-type" evidence="6">
    <location>
        <begin position="52"/>
        <end position="223"/>
    </location>
</feature>
<protein>
    <recommendedName>
        <fullName evidence="6">FAD-binding PCMH-type domain-containing protein</fullName>
    </recommendedName>
</protein>
<dbReference type="InterPro" id="IPR050416">
    <property type="entry name" value="FAD-linked_Oxidoreductase"/>
</dbReference>
<accession>A0A8H6C6I9</accession>
<dbReference type="Gene3D" id="3.30.43.10">
    <property type="entry name" value="Uridine Diphospho-n-acetylenolpyruvylglucosamine Reductase, domain 2"/>
    <property type="match status" value="1"/>
</dbReference>
<comment type="cofactor">
    <cofactor evidence="1">
        <name>FAD</name>
        <dbReference type="ChEBI" id="CHEBI:57692"/>
    </cofactor>
</comment>
<evidence type="ECO:0000256" key="1">
    <source>
        <dbReference type="ARBA" id="ARBA00001974"/>
    </source>
</evidence>
<dbReference type="PROSITE" id="PS51387">
    <property type="entry name" value="FAD_PCMH"/>
    <property type="match status" value="1"/>
</dbReference>
<dbReference type="SUPFAM" id="SSF56176">
    <property type="entry name" value="FAD-binding/transporter-associated domain-like"/>
    <property type="match status" value="1"/>
</dbReference>
<dbReference type="Gene3D" id="3.30.465.10">
    <property type="match status" value="1"/>
</dbReference>
<reference evidence="7 8" key="1">
    <citation type="journal article" date="2020" name="Genomics">
        <title>Complete, high-quality genomes from long-read metagenomic sequencing of two wolf lichen thalli reveals enigmatic genome architecture.</title>
        <authorList>
            <person name="McKenzie S.K."/>
            <person name="Walston R.F."/>
            <person name="Allen J.L."/>
        </authorList>
    </citation>
    <scope>NUCLEOTIDE SEQUENCE [LARGE SCALE GENOMIC DNA]</scope>
    <source>
        <strain evidence="7">WasteWater1</strain>
    </source>
</reference>
<evidence type="ECO:0000256" key="5">
    <source>
        <dbReference type="ARBA" id="ARBA00023002"/>
    </source>
</evidence>
<dbReference type="Gene3D" id="3.40.462.20">
    <property type="match status" value="1"/>
</dbReference>
<evidence type="ECO:0000256" key="2">
    <source>
        <dbReference type="ARBA" id="ARBA00005466"/>
    </source>
</evidence>
<dbReference type="InterPro" id="IPR016169">
    <property type="entry name" value="FAD-bd_PCMH_sub2"/>
</dbReference>
<dbReference type="GO" id="GO:0016491">
    <property type="term" value="F:oxidoreductase activity"/>
    <property type="evidence" value="ECO:0007669"/>
    <property type="project" value="UniProtKB-KW"/>
</dbReference>
<name>A0A8H6C6I9_9LECA</name>
<dbReference type="InterPro" id="IPR016167">
    <property type="entry name" value="FAD-bd_PCMH_sub1"/>
</dbReference>
<comment type="caution">
    <text evidence="7">The sequence shown here is derived from an EMBL/GenBank/DDBJ whole genome shotgun (WGS) entry which is preliminary data.</text>
</comment>
<sequence length="489" mass="53457">MSKREDEVSQGHTSPDALASLLRELKETLDYSIILTPDSEGYSDSIKRWSDEVEKRAGVVVYVGSAQDIASTILLSRKHSISFAVAGGKHSSSGAASTDGGLVIDLAKMRKVEIDTSKKIAKVQGGCIWQDVDEAAANHGLAMVGGTVNHTGVGGLTLGGGYGWLSGRYGLTIDSLLQVQIVLGDGSINTASENENPDLFWAVRGAGHCFGVVSEFVFETHEQKNNIWSGQMIWPASTKLGGVIDFANDLLTKSDPDSAMVLGVTAPPFMTEPAVVATVFHNGSQGAAERVFKPLLDLQPLKNSAQERPYREMNGMMNHAVPYGGRKLSKGACFVPPLSADYVRSLIVDMQKLHQTVPGSRRSIVLFEYLHPEAWCKIPNDATAFANRGRHQNMMIGPFWDNAEDDQKIRLWATEIAKKAEMELERVKEEAGSPAWMEHIGEYGNYDGLLTNARRIFGSNFDKLRSLKIRYDPDNVFDKSHSLLSAREG</sequence>
<dbReference type="PANTHER" id="PTHR42973:SF39">
    <property type="entry name" value="FAD-BINDING PCMH-TYPE DOMAIN-CONTAINING PROTEIN"/>
    <property type="match status" value="1"/>
</dbReference>
<gene>
    <name evidence="7" type="ORF">HO133_006332</name>
</gene>
<proteinExistence type="inferred from homology"/>
<dbReference type="InterPro" id="IPR016166">
    <property type="entry name" value="FAD-bd_PCMH"/>
</dbReference>
<keyword evidence="8" id="KW-1185">Reference proteome</keyword>
<dbReference type="InterPro" id="IPR012951">
    <property type="entry name" value="BBE"/>
</dbReference>
<dbReference type="Pfam" id="PF08031">
    <property type="entry name" value="BBE"/>
    <property type="match status" value="1"/>
</dbReference>
<dbReference type="Pfam" id="PF01565">
    <property type="entry name" value="FAD_binding_4"/>
    <property type="match status" value="1"/>
</dbReference>
<dbReference type="GO" id="GO:0071949">
    <property type="term" value="F:FAD binding"/>
    <property type="evidence" value="ECO:0007669"/>
    <property type="project" value="InterPro"/>
</dbReference>
<comment type="similarity">
    <text evidence="2">Belongs to the oxygen-dependent FAD-linked oxidoreductase family.</text>
</comment>
<dbReference type="InterPro" id="IPR006094">
    <property type="entry name" value="Oxid_FAD_bind_N"/>
</dbReference>
<evidence type="ECO:0000256" key="3">
    <source>
        <dbReference type="ARBA" id="ARBA00022630"/>
    </source>
</evidence>
<dbReference type="Proteomes" id="UP000593566">
    <property type="component" value="Unassembled WGS sequence"/>
</dbReference>
<organism evidence="7 8">
    <name type="scientific">Letharia lupina</name>
    <dbReference type="NCBI Taxonomy" id="560253"/>
    <lineage>
        <taxon>Eukaryota</taxon>
        <taxon>Fungi</taxon>
        <taxon>Dikarya</taxon>
        <taxon>Ascomycota</taxon>
        <taxon>Pezizomycotina</taxon>
        <taxon>Lecanoromycetes</taxon>
        <taxon>OSLEUM clade</taxon>
        <taxon>Lecanoromycetidae</taxon>
        <taxon>Lecanorales</taxon>
        <taxon>Lecanorineae</taxon>
        <taxon>Parmeliaceae</taxon>
        <taxon>Letharia</taxon>
    </lineage>
</organism>
<evidence type="ECO:0000313" key="7">
    <source>
        <dbReference type="EMBL" id="KAF6217920.1"/>
    </source>
</evidence>
<dbReference type="RefSeq" id="XP_037147355.1">
    <property type="nucleotide sequence ID" value="XM_037297230.1"/>
</dbReference>
<dbReference type="PANTHER" id="PTHR42973">
    <property type="entry name" value="BINDING OXIDOREDUCTASE, PUTATIVE (AFU_ORTHOLOGUE AFUA_1G17690)-RELATED"/>
    <property type="match status" value="1"/>
</dbReference>
<dbReference type="InterPro" id="IPR036318">
    <property type="entry name" value="FAD-bd_PCMH-like_sf"/>
</dbReference>
<keyword evidence="3" id="KW-0285">Flavoprotein</keyword>
<keyword evidence="5" id="KW-0560">Oxidoreductase</keyword>
<keyword evidence="4" id="KW-0274">FAD</keyword>
<evidence type="ECO:0000259" key="6">
    <source>
        <dbReference type="PROSITE" id="PS51387"/>
    </source>
</evidence>
<dbReference type="EMBL" id="JACCJB010000024">
    <property type="protein sequence ID" value="KAF6217920.1"/>
    <property type="molecule type" value="Genomic_DNA"/>
</dbReference>